<sequence>MTRRALAVRHVPFEDLGLAAAVLDAHGYEVTYLESGTDPITPEAFLGPELLIVLGGPVGVGDVEHYPFLAAELAAIAGRLRAGRPTLGICLGAQLVAHALGAAVSATGRQEIGYGPLTLTEAGRDSVLAPLDGVPVLHWHGDQFEIPPGAVRLAETPGFPHQAFSSGPAVLGLQFHLEADHTRIESWLVGHAHELAGAGIDPRRIRAQAVEHGPALADVARRVLDVWVAQSTLLLENPAPTDSDPWEHP</sequence>
<keyword evidence="3" id="KW-1185">Reference proteome</keyword>
<keyword evidence="2" id="KW-0315">Glutamine amidotransferase</keyword>
<dbReference type="SUPFAM" id="SSF52317">
    <property type="entry name" value="Class I glutamine amidotransferase-like"/>
    <property type="match status" value="1"/>
</dbReference>
<evidence type="ECO:0000313" key="2">
    <source>
        <dbReference type="EMBL" id="MBD7949821.1"/>
    </source>
</evidence>
<reference evidence="2 3" key="1">
    <citation type="submission" date="2020-08" db="EMBL/GenBank/DDBJ databases">
        <title>A Genomic Blueprint of the Chicken Gut Microbiome.</title>
        <authorList>
            <person name="Gilroy R."/>
            <person name="Ravi A."/>
            <person name="Getino M."/>
            <person name="Pursley I."/>
            <person name="Horton D.L."/>
            <person name="Alikhan N.-F."/>
            <person name="Baker D."/>
            <person name="Gharbi K."/>
            <person name="Hall N."/>
            <person name="Watson M."/>
            <person name="Adriaenssens E.M."/>
            <person name="Foster-Nyarko E."/>
            <person name="Jarju S."/>
            <person name="Secka A."/>
            <person name="Antonio M."/>
            <person name="Oren A."/>
            <person name="Chaudhuri R."/>
            <person name="La Ragione R.M."/>
            <person name="Hildebrand F."/>
            <person name="Pallen M.J."/>
        </authorList>
    </citation>
    <scope>NUCLEOTIDE SEQUENCE [LARGE SCALE GENOMIC DNA]</scope>
    <source>
        <strain evidence="2 3">Sa4CUA1</strain>
    </source>
</reference>
<dbReference type="Gene3D" id="3.40.50.880">
    <property type="match status" value="1"/>
</dbReference>
<proteinExistence type="predicted"/>
<evidence type="ECO:0000259" key="1">
    <source>
        <dbReference type="Pfam" id="PF00117"/>
    </source>
</evidence>
<dbReference type="InterPro" id="IPR044992">
    <property type="entry name" value="ChyE-like"/>
</dbReference>
<dbReference type="EMBL" id="JACSQQ010000006">
    <property type="protein sequence ID" value="MBD7949821.1"/>
    <property type="molecule type" value="Genomic_DNA"/>
</dbReference>
<dbReference type="Pfam" id="PF00117">
    <property type="entry name" value="GATase"/>
    <property type="match status" value="1"/>
</dbReference>
<dbReference type="InterPro" id="IPR029062">
    <property type="entry name" value="Class_I_gatase-like"/>
</dbReference>
<dbReference type="PANTHER" id="PTHR42695">
    <property type="entry name" value="GLUTAMINE AMIDOTRANSFERASE YLR126C-RELATED"/>
    <property type="match status" value="1"/>
</dbReference>
<protein>
    <submittedName>
        <fullName evidence="2">Glutamine amidotransferase</fullName>
    </submittedName>
</protein>
<dbReference type="NCBIfam" id="NF005458">
    <property type="entry name" value="PRK07053.1"/>
    <property type="match status" value="1"/>
</dbReference>
<dbReference type="InterPro" id="IPR017926">
    <property type="entry name" value="GATASE"/>
</dbReference>
<name>A0ABR8RPY6_9CELL</name>
<dbReference type="PANTHER" id="PTHR42695:SF5">
    <property type="entry name" value="GLUTAMINE AMIDOTRANSFERASE YLR126C-RELATED"/>
    <property type="match status" value="1"/>
</dbReference>
<organism evidence="2 3">
    <name type="scientific">Oerskovia rustica</name>
    <dbReference type="NCBI Taxonomy" id="2762237"/>
    <lineage>
        <taxon>Bacteria</taxon>
        <taxon>Bacillati</taxon>
        <taxon>Actinomycetota</taxon>
        <taxon>Actinomycetes</taxon>
        <taxon>Micrococcales</taxon>
        <taxon>Cellulomonadaceae</taxon>
        <taxon>Oerskovia</taxon>
    </lineage>
</organism>
<feature type="domain" description="Glutamine amidotransferase" evidence="1">
    <location>
        <begin position="28"/>
        <end position="183"/>
    </location>
</feature>
<dbReference type="Proteomes" id="UP000641803">
    <property type="component" value="Unassembled WGS sequence"/>
</dbReference>
<accession>A0ABR8RPY6</accession>
<dbReference type="CDD" id="cd01741">
    <property type="entry name" value="GATase1_1"/>
    <property type="match status" value="1"/>
</dbReference>
<dbReference type="RefSeq" id="WP_191795316.1">
    <property type="nucleotide sequence ID" value="NZ_JACSQQ010000006.1"/>
</dbReference>
<comment type="caution">
    <text evidence="2">The sequence shown here is derived from an EMBL/GenBank/DDBJ whole genome shotgun (WGS) entry which is preliminary data.</text>
</comment>
<dbReference type="PROSITE" id="PS51273">
    <property type="entry name" value="GATASE_TYPE_1"/>
    <property type="match status" value="1"/>
</dbReference>
<evidence type="ECO:0000313" key="3">
    <source>
        <dbReference type="Proteomes" id="UP000641803"/>
    </source>
</evidence>
<gene>
    <name evidence="2" type="ORF">H9652_05310</name>
</gene>